<reference evidence="2" key="1">
    <citation type="submission" date="2015-11" db="EMBL/GenBank/DDBJ databases">
        <title>De novo transcriptome assembly of four potential Pierce s Disease insect vectors from Arizona vineyards.</title>
        <authorList>
            <person name="Tassone E.E."/>
        </authorList>
    </citation>
    <scope>NUCLEOTIDE SEQUENCE</scope>
</reference>
<dbReference type="InterPro" id="IPR050865">
    <property type="entry name" value="BEACH_Domain"/>
</dbReference>
<organism evidence="2">
    <name type="scientific">Homalodisca liturata</name>
    <dbReference type="NCBI Taxonomy" id="320908"/>
    <lineage>
        <taxon>Eukaryota</taxon>
        <taxon>Metazoa</taxon>
        <taxon>Ecdysozoa</taxon>
        <taxon>Arthropoda</taxon>
        <taxon>Hexapoda</taxon>
        <taxon>Insecta</taxon>
        <taxon>Pterygota</taxon>
        <taxon>Neoptera</taxon>
        <taxon>Paraneoptera</taxon>
        <taxon>Hemiptera</taxon>
        <taxon>Auchenorrhyncha</taxon>
        <taxon>Membracoidea</taxon>
        <taxon>Cicadellidae</taxon>
        <taxon>Cicadellinae</taxon>
        <taxon>Proconiini</taxon>
        <taxon>Homalodisca</taxon>
    </lineage>
</organism>
<dbReference type="GO" id="GO:0005829">
    <property type="term" value="C:cytosol"/>
    <property type="evidence" value="ECO:0007669"/>
    <property type="project" value="TreeGrafter"/>
</dbReference>
<dbReference type="GO" id="GO:0008104">
    <property type="term" value="P:intracellular protein localization"/>
    <property type="evidence" value="ECO:0007669"/>
    <property type="project" value="TreeGrafter"/>
</dbReference>
<sequence>FNFNIWSRCPFHVRISHIQLMSTIIKDERKVFRKRYGVQFFLDAIRMHYATSPEVSEEENKTIRISLLSLIKFYLQKECNIKELAAILGFMSTVKEEILVIEVLEMLIARLESRSCKDQLVLLMYEPQAADLIYCLLLNKTFSMDLKHRALKLLSVLLRTEKVYERNKSRLRLQDNTAIGLYPGLISMLPEQ</sequence>
<accession>A0A1B6JTG9</accession>
<dbReference type="GO" id="GO:0016020">
    <property type="term" value="C:membrane"/>
    <property type="evidence" value="ECO:0007669"/>
    <property type="project" value="TreeGrafter"/>
</dbReference>
<dbReference type="PANTHER" id="PTHR13743">
    <property type="entry name" value="BEIGE/BEACH-RELATED"/>
    <property type="match status" value="1"/>
</dbReference>
<dbReference type="EMBL" id="GECU01005267">
    <property type="protein sequence ID" value="JAT02440.1"/>
    <property type="molecule type" value="Transcribed_RNA"/>
</dbReference>
<dbReference type="GO" id="GO:0019901">
    <property type="term" value="F:protein kinase binding"/>
    <property type="evidence" value="ECO:0007669"/>
    <property type="project" value="TreeGrafter"/>
</dbReference>
<protein>
    <recommendedName>
        <fullName evidence="1">DUF4704 domain-containing protein</fullName>
    </recommendedName>
</protein>
<feature type="domain" description="DUF4704" evidence="1">
    <location>
        <begin position="1"/>
        <end position="165"/>
    </location>
</feature>
<evidence type="ECO:0000259" key="1">
    <source>
        <dbReference type="Pfam" id="PF15787"/>
    </source>
</evidence>
<name>A0A1B6JTG9_9HEMI</name>
<feature type="non-terminal residue" evidence="2">
    <location>
        <position position="1"/>
    </location>
</feature>
<dbReference type="Pfam" id="PF15787">
    <property type="entry name" value="DUF4704"/>
    <property type="match status" value="1"/>
</dbReference>
<evidence type="ECO:0000313" key="2">
    <source>
        <dbReference type="EMBL" id="JAT02440.1"/>
    </source>
</evidence>
<dbReference type="InterPro" id="IPR031570">
    <property type="entry name" value="NBEA/BDCP_DUF4704"/>
</dbReference>
<proteinExistence type="predicted"/>
<dbReference type="PANTHER" id="PTHR13743:SF112">
    <property type="entry name" value="BEACH DOMAIN-CONTAINING PROTEIN"/>
    <property type="match status" value="1"/>
</dbReference>
<feature type="non-terminal residue" evidence="2">
    <location>
        <position position="192"/>
    </location>
</feature>
<gene>
    <name evidence="2" type="ORF">g.57755</name>
</gene>
<dbReference type="AlphaFoldDB" id="A0A1B6JTG9"/>